<dbReference type="EMBL" id="JARJLG010000110">
    <property type="protein sequence ID" value="KAJ7743901.1"/>
    <property type="molecule type" value="Genomic_DNA"/>
</dbReference>
<protein>
    <submittedName>
        <fullName evidence="1">Uncharacterized protein</fullName>
    </submittedName>
</protein>
<gene>
    <name evidence="1" type="ORF">DFH07DRAFT_33412</name>
</gene>
<dbReference type="AlphaFoldDB" id="A0AAD7IIJ9"/>
<keyword evidence="2" id="KW-1185">Reference proteome</keyword>
<accession>A0AAD7IIJ9</accession>
<proteinExistence type="predicted"/>
<evidence type="ECO:0000313" key="2">
    <source>
        <dbReference type="Proteomes" id="UP001215280"/>
    </source>
</evidence>
<evidence type="ECO:0000313" key="1">
    <source>
        <dbReference type="EMBL" id="KAJ7743901.1"/>
    </source>
</evidence>
<dbReference type="Proteomes" id="UP001215280">
    <property type="component" value="Unassembled WGS sequence"/>
</dbReference>
<reference evidence="1" key="1">
    <citation type="submission" date="2023-03" db="EMBL/GenBank/DDBJ databases">
        <title>Massive genome expansion in bonnet fungi (Mycena s.s.) driven by repeated elements and novel gene families across ecological guilds.</title>
        <authorList>
            <consortium name="Lawrence Berkeley National Laboratory"/>
            <person name="Harder C.B."/>
            <person name="Miyauchi S."/>
            <person name="Viragh M."/>
            <person name="Kuo A."/>
            <person name="Thoen E."/>
            <person name="Andreopoulos B."/>
            <person name="Lu D."/>
            <person name="Skrede I."/>
            <person name="Drula E."/>
            <person name="Henrissat B."/>
            <person name="Morin E."/>
            <person name="Kohler A."/>
            <person name="Barry K."/>
            <person name="LaButti K."/>
            <person name="Morin E."/>
            <person name="Salamov A."/>
            <person name="Lipzen A."/>
            <person name="Mereny Z."/>
            <person name="Hegedus B."/>
            <person name="Baldrian P."/>
            <person name="Stursova M."/>
            <person name="Weitz H."/>
            <person name="Taylor A."/>
            <person name="Grigoriev I.V."/>
            <person name="Nagy L.G."/>
            <person name="Martin F."/>
            <person name="Kauserud H."/>
        </authorList>
    </citation>
    <scope>NUCLEOTIDE SEQUENCE</scope>
    <source>
        <strain evidence="1">CBHHK188m</strain>
    </source>
</reference>
<sequence length="220" mass="24455">MHETTLDLLDLRQHTPTLGFPLETVLTFQSPRTTVPAHLKLTCVAFLSREWMHYVSAPTFGVYSSSGALTSSQDRCFTTMLQQLTATSTIAVVSGHSEILIITPWRPKKVTCPQEPSFDIDTSCLIAAARSRWAIVDFYLGKRVDVVQTLKAMSPRSRVHPSFAEAAETHARTQFSATSVLHETRKSAGLRFPRRVSIRDPLLVLTPFLLTVAADPSYLP</sequence>
<name>A0AAD7IIJ9_9AGAR</name>
<organism evidence="1 2">
    <name type="scientific">Mycena maculata</name>
    <dbReference type="NCBI Taxonomy" id="230809"/>
    <lineage>
        <taxon>Eukaryota</taxon>
        <taxon>Fungi</taxon>
        <taxon>Dikarya</taxon>
        <taxon>Basidiomycota</taxon>
        <taxon>Agaricomycotina</taxon>
        <taxon>Agaricomycetes</taxon>
        <taxon>Agaricomycetidae</taxon>
        <taxon>Agaricales</taxon>
        <taxon>Marasmiineae</taxon>
        <taxon>Mycenaceae</taxon>
        <taxon>Mycena</taxon>
    </lineage>
</organism>
<comment type="caution">
    <text evidence="1">The sequence shown here is derived from an EMBL/GenBank/DDBJ whole genome shotgun (WGS) entry which is preliminary data.</text>
</comment>